<dbReference type="Gene3D" id="1.10.10.10">
    <property type="entry name" value="Winged helix-like DNA-binding domain superfamily/Winged helix DNA-binding domain"/>
    <property type="match status" value="1"/>
</dbReference>
<dbReference type="EMBL" id="JACTVA010000053">
    <property type="protein sequence ID" value="MBC9209367.1"/>
    <property type="molecule type" value="Genomic_DNA"/>
</dbReference>
<keyword evidence="3" id="KW-0804">Transcription</keyword>
<evidence type="ECO:0000256" key="3">
    <source>
        <dbReference type="ARBA" id="ARBA00023163"/>
    </source>
</evidence>
<dbReference type="PROSITE" id="PS51118">
    <property type="entry name" value="HTH_HXLR"/>
    <property type="match status" value="1"/>
</dbReference>
<feature type="domain" description="HTH hxlR-type" evidence="4">
    <location>
        <begin position="10"/>
        <end position="108"/>
    </location>
</feature>
<keyword evidence="6" id="KW-1185">Reference proteome</keyword>
<dbReference type="InterPro" id="IPR036390">
    <property type="entry name" value="WH_DNA-bd_sf"/>
</dbReference>
<evidence type="ECO:0000313" key="6">
    <source>
        <dbReference type="Proteomes" id="UP000626026"/>
    </source>
</evidence>
<comment type="caution">
    <text evidence="5">The sequence shown here is derived from an EMBL/GenBank/DDBJ whole genome shotgun (WGS) entry which is preliminary data.</text>
</comment>
<evidence type="ECO:0000256" key="1">
    <source>
        <dbReference type="ARBA" id="ARBA00023015"/>
    </source>
</evidence>
<evidence type="ECO:0000256" key="2">
    <source>
        <dbReference type="ARBA" id="ARBA00023125"/>
    </source>
</evidence>
<dbReference type="SUPFAM" id="SSF46785">
    <property type="entry name" value="Winged helix' DNA-binding domain"/>
    <property type="match status" value="1"/>
</dbReference>
<proteinExistence type="predicted"/>
<dbReference type="InterPro" id="IPR002577">
    <property type="entry name" value="HTH_HxlR"/>
</dbReference>
<reference evidence="5 6" key="1">
    <citation type="journal article" date="2013" name="Int. J. Syst. Evol. Microbiol.">
        <title>Roseomonas aerophila sp. nov., isolated from air.</title>
        <authorList>
            <person name="Kim S.J."/>
            <person name="Weon H.Y."/>
            <person name="Ahn J.H."/>
            <person name="Hong S.B."/>
            <person name="Seok S.J."/>
            <person name="Whang K.S."/>
            <person name="Kwon S.W."/>
        </authorList>
    </citation>
    <scope>NUCLEOTIDE SEQUENCE [LARGE SCALE GENOMIC DNA]</scope>
    <source>
        <strain evidence="5 6">NBRC 108923</strain>
    </source>
</reference>
<accession>A0ABR7RTF4</accession>
<sequence length="118" mass="13098">MRPYDCAPGCPVEAALDVIGGKWKGVILFHLLGGTLRFNALRRSLGNITQRMLIHQLRELEEDGLILRTVYPQVPPRVDYALTPTAQSLEPLLRGLHDWGAAWMAQRGGKPEAEQQAA</sequence>
<dbReference type="Proteomes" id="UP000626026">
    <property type="component" value="Unassembled WGS sequence"/>
</dbReference>
<organism evidence="5 6">
    <name type="scientific">Teichococcus aerophilus</name>
    <dbReference type="NCBI Taxonomy" id="1224513"/>
    <lineage>
        <taxon>Bacteria</taxon>
        <taxon>Pseudomonadati</taxon>
        <taxon>Pseudomonadota</taxon>
        <taxon>Alphaproteobacteria</taxon>
        <taxon>Acetobacterales</taxon>
        <taxon>Roseomonadaceae</taxon>
        <taxon>Roseomonas</taxon>
    </lineage>
</organism>
<keyword evidence="1" id="KW-0805">Transcription regulation</keyword>
<dbReference type="PANTHER" id="PTHR33204:SF29">
    <property type="entry name" value="TRANSCRIPTIONAL REGULATOR"/>
    <property type="match status" value="1"/>
</dbReference>
<evidence type="ECO:0000313" key="5">
    <source>
        <dbReference type="EMBL" id="MBC9209367.1"/>
    </source>
</evidence>
<gene>
    <name evidence="5" type="ORF">IBL26_21150</name>
</gene>
<name>A0ABR7RTF4_9PROT</name>
<dbReference type="InterPro" id="IPR036388">
    <property type="entry name" value="WH-like_DNA-bd_sf"/>
</dbReference>
<dbReference type="PANTHER" id="PTHR33204">
    <property type="entry name" value="TRANSCRIPTIONAL REGULATOR, MARR FAMILY"/>
    <property type="match status" value="1"/>
</dbReference>
<dbReference type="Pfam" id="PF01638">
    <property type="entry name" value="HxlR"/>
    <property type="match status" value="1"/>
</dbReference>
<evidence type="ECO:0000259" key="4">
    <source>
        <dbReference type="PROSITE" id="PS51118"/>
    </source>
</evidence>
<protein>
    <submittedName>
        <fullName evidence="5">Helix-turn-helix transcriptional regulator</fullName>
    </submittedName>
</protein>
<keyword evidence="2" id="KW-0238">DNA-binding</keyword>